<dbReference type="Gene3D" id="2.60.120.10">
    <property type="entry name" value="Jelly Rolls"/>
    <property type="match status" value="1"/>
</dbReference>
<dbReference type="InterPro" id="IPR018490">
    <property type="entry name" value="cNMP-bd_dom_sf"/>
</dbReference>
<feature type="domain" description="Cyclic nucleotide-binding" evidence="1">
    <location>
        <begin position="29"/>
        <end position="133"/>
    </location>
</feature>
<dbReference type="Pfam" id="PF00027">
    <property type="entry name" value="cNMP_binding"/>
    <property type="match status" value="1"/>
</dbReference>
<evidence type="ECO:0000313" key="3">
    <source>
        <dbReference type="Proteomes" id="UP000271010"/>
    </source>
</evidence>
<evidence type="ECO:0000259" key="1">
    <source>
        <dbReference type="PROSITE" id="PS50042"/>
    </source>
</evidence>
<gene>
    <name evidence="2" type="ORF">EFA69_05100</name>
</gene>
<dbReference type="GO" id="GO:0005829">
    <property type="term" value="C:cytosol"/>
    <property type="evidence" value="ECO:0007669"/>
    <property type="project" value="TreeGrafter"/>
</dbReference>
<dbReference type="Proteomes" id="UP000271010">
    <property type="component" value="Unassembled WGS sequence"/>
</dbReference>
<dbReference type="OrthoDB" id="892842at2"/>
<dbReference type="InterPro" id="IPR014710">
    <property type="entry name" value="RmlC-like_jellyroll"/>
</dbReference>
<proteinExistence type="predicted"/>
<dbReference type="SMART" id="SM00100">
    <property type="entry name" value="cNMP"/>
    <property type="match status" value="1"/>
</dbReference>
<dbReference type="InterPro" id="IPR036390">
    <property type="entry name" value="WH_DNA-bd_sf"/>
</dbReference>
<name>A0A3M9N267_9BACT</name>
<evidence type="ECO:0000313" key="2">
    <source>
        <dbReference type="EMBL" id="RNI31890.1"/>
    </source>
</evidence>
<dbReference type="SUPFAM" id="SSF51206">
    <property type="entry name" value="cAMP-binding domain-like"/>
    <property type="match status" value="1"/>
</dbReference>
<accession>A0A3M9N267</accession>
<dbReference type="RefSeq" id="WP_123132026.1">
    <property type="nucleotide sequence ID" value="NZ_RJJE01000003.1"/>
</dbReference>
<dbReference type="PANTHER" id="PTHR24567:SF68">
    <property type="entry name" value="DNA-BINDING TRANSCRIPTIONAL DUAL REGULATOR CRP"/>
    <property type="match status" value="1"/>
</dbReference>
<reference evidence="2 3" key="1">
    <citation type="submission" date="2018-11" db="EMBL/GenBank/DDBJ databases">
        <title>Rufibacter latericius sp. nov., isolated from water in Baiyang Lake.</title>
        <authorList>
            <person name="Yang Y."/>
        </authorList>
    </citation>
    <scope>NUCLEOTIDE SEQUENCE [LARGE SCALE GENOMIC DNA]</scope>
    <source>
        <strain evidence="2 3">MCC P1</strain>
    </source>
</reference>
<dbReference type="GO" id="GO:0003700">
    <property type="term" value="F:DNA-binding transcription factor activity"/>
    <property type="evidence" value="ECO:0007669"/>
    <property type="project" value="TreeGrafter"/>
</dbReference>
<dbReference type="PROSITE" id="PS50042">
    <property type="entry name" value="CNMP_BINDING_3"/>
    <property type="match status" value="1"/>
</dbReference>
<dbReference type="InterPro" id="IPR000595">
    <property type="entry name" value="cNMP-bd_dom"/>
</dbReference>
<organism evidence="2 3">
    <name type="scientific">Rufibacter immobilis</name>
    <dbReference type="NCBI Taxonomy" id="1348778"/>
    <lineage>
        <taxon>Bacteria</taxon>
        <taxon>Pseudomonadati</taxon>
        <taxon>Bacteroidota</taxon>
        <taxon>Cytophagia</taxon>
        <taxon>Cytophagales</taxon>
        <taxon>Hymenobacteraceae</taxon>
        <taxon>Rufibacter</taxon>
    </lineage>
</organism>
<dbReference type="SUPFAM" id="SSF46785">
    <property type="entry name" value="Winged helix' DNA-binding domain"/>
    <property type="match status" value="1"/>
</dbReference>
<sequence>MEEQFYTEYRTRITQFMQAHPALLERYQIEEVHLNPQDILLKQGTAPKGVFILASGLVKVTRTTAASQLFTLGVFGPGEVEGDVEALMHMPHFCTVQALTPCRFHYMTSAQFLQLLAQEQEFNLLMHRSMASKMLNTSLQSSIQNTNRLHYTLLIVLRELSGLNELQISKALLTELLGTSQRNLNRLLAQLEQEKLVQVKNGLVMHLERALIQKKIEKYDFEVH</sequence>
<protein>
    <submittedName>
        <fullName evidence="2">Crp/Fnr family transcriptional regulator</fullName>
    </submittedName>
</protein>
<dbReference type="EMBL" id="RJJE01000003">
    <property type="protein sequence ID" value="RNI31890.1"/>
    <property type="molecule type" value="Genomic_DNA"/>
</dbReference>
<dbReference type="CDD" id="cd00038">
    <property type="entry name" value="CAP_ED"/>
    <property type="match status" value="1"/>
</dbReference>
<dbReference type="InterPro" id="IPR050397">
    <property type="entry name" value="Env_Response_Regulators"/>
</dbReference>
<keyword evidence="3" id="KW-1185">Reference proteome</keyword>
<comment type="caution">
    <text evidence="2">The sequence shown here is derived from an EMBL/GenBank/DDBJ whole genome shotgun (WGS) entry which is preliminary data.</text>
</comment>
<dbReference type="AlphaFoldDB" id="A0A3M9N267"/>
<dbReference type="PANTHER" id="PTHR24567">
    <property type="entry name" value="CRP FAMILY TRANSCRIPTIONAL REGULATORY PROTEIN"/>
    <property type="match status" value="1"/>
</dbReference>